<reference evidence="2 3" key="1">
    <citation type="journal article" date="2013" name="Curr. Biol.">
        <title>The Genome of the Foraminiferan Reticulomyxa filosa.</title>
        <authorList>
            <person name="Glockner G."/>
            <person name="Hulsmann N."/>
            <person name="Schleicher M."/>
            <person name="Noegel A.A."/>
            <person name="Eichinger L."/>
            <person name="Gallinger C."/>
            <person name="Pawlowski J."/>
            <person name="Sierra R."/>
            <person name="Euteneuer U."/>
            <person name="Pillet L."/>
            <person name="Moustafa A."/>
            <person name="Platzer M."/>
            <person name="Groth M."/>
            <person name="Szafranski K."/>
            <person name="Schliwa M."/>
        </authorList>
    </citation>
    <scope>NUCLEOTIDE SEQUENCE [LARGE SCALE GENOMIC DNA]</scope>
</reference>
<feature type="compositionally biased region" description="Polar residues" evidence="1">
    <location>
        <begin position="44"/>
        <end position="55"/>
    </location>
</feature>
<keyword evidence="3" id="KW-1185">Reference proteome</keyword>
<evidence type="ECO:0000313" key="2">
    <source>
        <dbReference type="EMBL" id="ETO05277.1"/>
    </source>
</evidence>
<feature type="region of interest" description="Disordered" evidence="1">
    <location>
        <begin position="40"/>
        <end position="80"/>
    </location>
</feature>
<comment type="caution">
    <text evidence="2">The sequence shown here is derived from an EMBL/GenBank/DDBJ whole genome shotgun (WGS) entry which is preliminary data.</text>
</comment>
<dbReference type="Proteomes" id="UP000023152">
    <property type="component" value="Unassembled WGS sequence"/>
</dbReference>
<sequence length="138" mass="16346">MLQIIFFCNETMGFANGVGTCLLFTSLICKKKIIINLKRKMSENNESPHAPTTKNINEEKPQEETALVSTNETEPANNEEVQKKIKIREKEHLKSSSEQLIRYFFLKEIFFTRRVRKKKKRMYNKKNITYIRITKKLD</sequence>
<name>X6LVV6_RETFI</name>
<feature type="non-terminal residue" evidence="2">
    <location>
        <position position="138"/>
    </location>
</feature>
<dbReference type="EMBL" id="ASPP01028320">
    <property type="protein sequence ID" value="ETO05277.1"/>
    <property type="molecule type" value="Genomic_DNA"/>
</dbReference>
<evidence type="ECO:0000313" key="3">
    <source>
        <dbReference type="Proteomes" id="UP000023152"/>
    </source>
</evidence>
<evidence type="ECO:0000256" key="1">
    <source>
        <dbReference type="SAM" id="MobiDB-lite"/>
    </source>
</evidence>
<gene>
    <name evidence="2" type="ORF">RFI_32121</name>
</gene>
<proteinExistence type="predicted"/>
<protein>
    <submittedName>
        <fullName evidence="2">Uncharacterized protein</fullName>
    </submittedName>
</protein>
<feature type="compositionally biased region" description="Polar residues" evidence="1">
    <location>
        <begin position="67"/>
        <end position="76"/>
    </location>
</feature>
<dbReference type="AlphaFoldDB" id="X6LVV6"/>
<organism evidence="2 3">
    <name type="scientific">Reticulomyxa filosa</name>
    <dbReference type="NCBI Taxonomy" id="46433"/>
    <lineage>
        <taxon>Eukaryota</taxon>
        <taxon>Sar</taxon>
        <taxon>Rhizaria</taxon>
        <taxon>Retaria</taxon>
        <taxon>Foraminifera</taxon>
        <taxon>Monothalamids</taxon>
        <taxon>Reticulomyxidae</taxon>
        <taxon>Reticulomyxa</taxon>
    </lineage>
</organism>
<accession>X6LVV6</accession>